<proteinExistence type="inferred from homology"/>
<feature type="domain" description="RmlD-like substrate binding" evidence="3">
    <location>
        <begin position="80"/>
        <end position="229"/>
    </location>
</feature>
<dbReference type="OrthoDB" id="1415031at2"/>
<evidence type="ECO:0000313" key="4">
    <source>
        <dbReference type="EMBL" id="KAB2328753.1"/>
    </source>
</evidence>
<dbReference type="GO" id="GO:0048270">
    <property type="term" value="F:methionine adenosyltransferase regulator activity"/>
    <property type="evidence" value="ECO:0007669"/>
    <property type="project" value="TreeGrafter"/>
</dbReference>
<dbReference type="EMBL" id="WBOS01000024">
    <property type="protein sequence ID" value="KAB2328753.1"/>
    <property type="molecule type" value="Genomic_DNA"/>
</dbReference>
<comment type="similarity">
    <text evidence="1 2">Belongs to the dTDP-4-dehydrorhamnose reductase family.</text>
</comment>
<dbReference type="PANTHER" id="PTHR10491">
    <property type="entry name" value="DTDP-4-DEHYDRORHAMNOSE REDUCTASE"/>
    <property type="match status" value="1"/>
</dbReference>
<evidence type="ECO:0000313" key="5">
    <source>
        <dbReference type="Proteomes" id="UP000481030"/>
    </source>
</evidence>
<keyword evidence="5" id="KW-1185">Reference proteome</keyword>
<dbReference type="GO" id="GO:0006556">
    <property type="term" value="P:S-adenosylmethionine biosynthetic process"/>
    <property type="evidence" value="ECO:0007669"/>
    <property type="project" value="TreeGrafter"/>
</dbReference>
<dbReference type="InterPro" id="IPR005913">
    <property type="entry name" value="dTDP_dehydrorham_reduct"/>
</dbReference>
<dbReference type="EC" id="1.1.1.133" evidence="2"/>
<dbReference type="Pfam" id="PF04321">
    <property type="entry name" value="RmlD_sub_bind"/>
    <property type="match status" value="1"/>
</dbReference>
<dbReference type="GO" id="GO:0008831">
    <property type="term" value="F:dTDP-4-dehydrorhamnose reductase activity"/>
    <property type="evidence" value="ECO:0007669"/>
    <property type="project" value="UniProtKB-EC"/>
</dbReference>
<dbReference type="SUPFAM" id="SSF51735">
    <property type="entry name" value="NAD(P)-binding Rossmann-fold domains"/>
    <property type="match status" value="1"/>
</dbReference>
<dbReference type="PANTHER" id="PTHR10491:SF4">
    <property type="entry name" value="METHIONINE ADENOSYLTRANSFERASE 2 SUBUNIT BETA"/>
    <property type="match status" value="1"/>
</dbReference>
<gene>
    <name evidence="4" type="ORF">F7731_24315</name>
</gene>
<comment type="function">
    <text evidence="2">Catalyzes the reduction of dTDP-6-deoxy-L-lyxo-4-hexulose to yield dTDP-L-rhamnose.</text>
</comment>
<dbReference type="RefSeq" id="WP_151537375.1">
    <property type="nucleotide sequence ID" value="NZ_WBOS01000024.1"/>
</dbReference>
<evidence type="ECO:0000256" key="1">
    <source>
        <dbReference type="ARBA" id="ARBA00010944"/>
    </source>
</evidence>
<dbReference type="Proteomes" id="UP000481030">
    <property type="component" value="Unassembled WGS sequence"/>
</dbReference>
<protein>
    <recommendedName>
        <fullName evidence="2">dTDP-4-dehydrorhamnose reductase</fullName>
        <ecNumber evidence="2">1.1.1.133</ecNumber>
    </recommendedName>
</protein>
<comment type="pathway">
    <text evidence="2">Carbohydrate biosynthesis; dTDP-L-rhamnose biosynthesis.</text>
</comment>
<dbReference type="Gene3D" id="3.90.25.10">
    <property type="entry name" value="UDP-galactose 4-epimerase, domain 1"/>
    <property type="match status" value="1"/>
</dbReference>
<dbReference type="InterPro" id="IPR036291">
    <property type="entry name" value="NAD(P)-bd_dom_sf"/>
</dbReference>
<name>A0A6L3UXR7_9BACI</name>
<dbReference type="Gene3D" id="3.40.50.720">
    <property type="entry name" value="NAD(P)-binding Rossmann-like Domain"/>
    <property type="match status" value="1"/>
</dbReference>
<dbReference type="GO" id="GO:0048269">
    <property type="term" value="C:methionine adenosyltransferase complex"/>
    <property type="evidence" value="ECO:0007669"/>
    <property type="project" value="TreeGrafter"/>
</dbReference>
<dbReference type="AlphaFoldDB" id="A0A6L3UXR7"/>
<dbReference type="GO" id="GO:0019305">
    <property type="term" value="P:dTDP-rhamnose biosynthetic process"/>
    <property type="evidence" value="ECO:0007669"/>
    <property type="project" value="UniProtKB-UniPathway"/>
</dbReference>
<dbReference type="UniPathway" id="UPA00124"/>
<accession>A0A6L3UXR7</accession>
<keyword evidence="2" id="KW-0560">Oxidoreductase</keyword>
<comment type="caution">
    <text evidence="4">The sequence shown here is derived from an EMBL/GenBank/DDBJ whole genome shotgun (WGS) entry which is preliminary data.</text>
</comment>
<organism evidence="4 5">
    <name type="scientific">Cytobacillus depressus</name>
    <dbReference type="NCBI Taxonomy" id="1602942"/>
    <lineage>
        <taxon>Bacteria</taxon>
        <taxon>Bacillati</taxon>
        <taxon>Bacillota</taxon>
        <taxon>Bacilli</taxon>
        <taxon>Bacillales</taxon>
        <taxon>Bacillaceae</taxon>
        <taxon>Cytobacillus</taxon>
    </lineage>
</organism>
<sequence>MEKVLILGASGLVGRALIDEFKEEFDLYGTYSSSLTSLSDGKQFQLEVQHIDKMRQIIRSIKPDVVISCLRGNFDHQLQFHKELAMELRNSSSRLYFFSTTNVFDGDCSKPHTEIDIPISESDYGKFKIECENILKEILDERVMIIRIPAIWGKDSPRWNLIIESIKQNKMIDVYSNLVCNNLLDVLLARQLRFIIENKLKGIFHLVSEDMITQGQFFEQIISTLASEKNILQYSFFQGNENTHYFALKSIREDMPGSLQCTNKDIISYLLGEMDL</sequence>
<keyword evidence="2" id="KW-0521">NADP</keyword>
<evidence type="ECO:0000259" key="3">
    <source>
        <dbReference type="Pfam" id="PF04321"/>
    </source>
</evidence>
<reference evidence="4 5" key="1">
    <citation type="journal article" date="2016" name="Antonie Van Leeuwenhoek">
        <title>Bacillus depressus sp. nov., isolated from soil of a sunflower field.</title>
        <authorList>
            <person name="Wei X."/>
            <person name="Xin D."/>
            <person name="Xin Y."/>
            <person name="Zhang H."/>
            <person name="Wang T."/>
            <person name="Zhang J."/>
        </authorList>
    </citation>
    <scope>NUCLEOTIDE SEQUENCE [LARGE SCALE GENOMIC DNA]</scope>
    <source>
        <strain evidence="4 5">BZ1</strain>
    </source>
</reference>
<evidence type="ECO:0000256" key="2">
    <source>
        <dbReference type="RuleBase" id="RU364082"/>
    </source>
</evidence>
<dbReference type="InterPro" id="IPR029903">
    <property type="entry name" value="RmlD-like-bd"/>
</dbReference>